<evidence type="ECO:0000256" key="1">
    <source>
        <dbReference type="ARBA" id="ARBA00005091"/>
    </source>
</evidence>
<dbReference type="RefSeq" id="WP_013176954.1">
    <property type="nucleotide sequence ID" value="NC_014221.1"/>
</dbReference>
<evidence type="ECO:0000259" key="12">
    <source>
        <dbReference type="Pfam" id="PF00117"/>
    </source>
</evidence>
<dbReference type="InterPro" id="IPR017926">
    <property type="entry name" value="GATASE"/>
</dbReference>
<dbReference type="eggNOG" id="COG0118">
    <property type="taxonomic scope" value="Bacteria"/>
</dbReference>
<feature type="active site" evidence="10 11">
    <location>
        <position position="192"/>
    </location>
</feature>
<dbReference type="NCBIfam" id="TIGR01855">
    <property type="entry name" value="IMP_synth_hisH"/>
    <property type="match status" value="1"/>
</dbReference>
<dbReference type="PIRSF" id="PIRSF000495">
    <property type="entry name" value="Amidotransf_hisH"/>
    <property type="match status" value="1"/>
</dbReference>
<evidence type="ECO:0000256" key="7">
    <source>
        <dbReference type="ARBA" id="ARBA00023239"/>
    </source>
</evidence>
<proteinExistence type="inferred from homology"/>
<feature type="active site" description="Nucleophile" evidence="10 11">
    <location>
        <position position="87"/>
    </location>
</feature>
<feature type="domain" description="Glutamine amidotransferase" evidence="12">
    <location>
        <begin position="6"/>
        <end position="206"/>
    </location>
</feature>
<dbReference type="AlphaFoldDB" id="D7CS42"/>
<evidence type="ECO:0000256" key="5">
    <source>
        <dbReference type="ARBA" id="ARBA00022962"/>
    </source>
</evidence>
<dbReference type="GO" id="GO:0005737">
    <property type="term" value="C:cytoplasm"/>
    <property type="evidence" value="ECO:0007669"/>
    <property type="project" value="UniProtKB-SubCell"/>
</dbReference>
<evidence type="ECO:0000256" key="3">
    <source>
        <dbReference type="ARBA" id="ARBA00022605"/>
    </source>
</evidence>
<accession>D7CS42</accession>
<evidence type="ECO:0000313" key="13">
    <source>
        <dbReference type="EMBL" id="ADI13574.1"/>
    </source>
</evidence>
<dbReference type="Proteomes" id="UP000000379">
    <property type="component" value="Chromosome"/>
</dbReference>
<dbReference type="OrthoDB" id="9807137at2"/>
<dbReference type="InterPro" id="IPR010139">
    <property type="entry name" value="Imidazole-glycPsynth_HisH"/>
</dbReference>
<dbReference type="KEGG" id="tra:Trad_0437"/>
<comment type="pathway">
    <text evidence="1 10">Amino-acid biosynthesis; L-histidine biosynthesis; L-histidine from 5-phospho-alpha-D-ribose 1-diphosphate: step 5/9.</text>
</comment>
<dbReference type="PROSITE" id="PS51274">
    <property type="entry name" value="GATASE_COBBQ"/>
    <property type="match status" value="1"/>
</dbReference>
<keyword evidence="3 10" id="KW-0028">Amino-acid biosynthesis</keyword>
<organism evidence="13 14">
    <name type="scientific">Truepera radiovictrix (strain DSM 17093 / CIP 108686 / LMG 22925 / RQ-24)</name>
    <dbReference type="NCBI Taxonomy" id="649638"/>
    <lineage>
        <taxon>Bacteria</taxon>
        <taxon>Thermotogati</taxon>
        <taxon>Deinococcota</taxon>
        <taxon>Deinococci</taxon>
        <taxon>Trueperales</taxon>
        <taxon>Trueperaceae</taxon>
        <taxon>Truepera</taxon>
    </lineage>
</organism>
<comment type="catalytic activity">
    <reaction evidence="8 10">
        <text>5-[(5-phospho-1-deoxy-D-ribulos-1-ylimino)methylamino]-1-(5-phospho-beta-D-ribosyl)imidazole-4-carboxamide + L-glutamine = D-erythro-1-(imidazol-4-yl)glycerol 3-phosphate + 5-amino-1-(5-phospho-beta-D-ribosyl)imidazole-4-carboxamide + L-glutamate + H(+)</text>
        <dbReference type="Rhea" id="RHEA:24793"/>
        <dbReference type="ChEBI" id="CHEBI:15378"/>
        <dbReference type="ChEBI" id="CHEBI:29985"/>
        <dbReference type="ChEBI" id="CHEBI:58278"/>
        <dbReference type="ChEBI" id="CHEBI:58359"/>
        <dbReference type="ChEBI" id="CHEBI:58475"/>
        <dbReference type="ChEBI" id="CHEBI:58525"/>
        <dbReference type="EC" id="4.3.2.10"/>
    </reaction>
</comment>
<keyword evidence="4 10" id="KW-0378">Hydrolase</keyword>
<comment type="function">
    <text evidence="10">IGPS catalyzes the conversion of PRFAR and glutamine to IGP, AICAR and glutamate. The HisH subunit catalyzes the hydrolysis of glutamine to glutamate and ammonia as part of the synthesis of IGP and AICAR. The resulting ammonia molecule is channeled to the active site of HisF.</text>
</comment>
<comment type="catalytic activity">
    <reaction evidence="9 10">
        <text>L-glutamine + H2O = L-glutamate + NH4(+)</text>
        <dbReference type="Rhea" id="RHEA:15889"/>
        <dbReference type="ChEBI" id="CHEBI:15377"/>
        <dbReference type="ChEBI" id="CHEBI:28938"/>
        <dbReference type="ChEBI" id="CHEBI:29985"/>
        <dbReference type="ChEBI" id="CHEBI:58359"/>
        <dbReference type="EC" id="3.5.1.2"/>
    </reaction>
</comment>
<dbReference type="EC" id="4.3.2.10" evidence="10"/>
<reference evidence="14" key="1">
    <citation type="submission" date="2010-05" db="EMBL/GenBank/DDBJ databases">
        <title>The complete genome of Truepera radiovictris DSM 17093.</title>
        <authorList>
            <consortium name="US DOE Joint Genome Institute (JGI-PGF)"/>
            <person name="Lucas S."/>
            <person name="Copeland A."/>
            <person name="Lapidus A."/>
            <person name="Glavina del Rio T."/>
            <person name="Dalin E."/>
            <person name="Tice H."/>
            <person name="Bruce D."/>
            <person name="Goodwin L."/>
            <person name="Pitluck S."/>
            <person name="Kyrpides N."/>
            <person name="Mavromatis K."/>
            <person name="Ovchinnikova G."/>
            <person name="Munk A.C."/>
            <person name="Detter J.C."/>
            <person name="Han C."/>
            <person name="Tapia R."/>
            <person name="Land M."/>
            <person name="Hauser L."/>
            <person name="Markowitz V."/>
            <person name="Cheng J.-F."/>
            <person name="Hugenholtz P."/>
            <person name="Woyke T."/>
            <person name="Wu D."/>
            <person name="Tindall B."/>
            <person name="Pomrenke H.G."/>
            <person name="Brambilla E."/>
            <person name="Klenk H.-P."/>
            <person name="Eisen J.A."/>
        </authorList>
    </citation>
    <scope>NUCLEOTIDE SEQUENCE [LARGE SCALE GENOMIC DNA]</scope>
    <source>
        <strain evidence="14">DSM 17093 / CIP 108686 / LMG 22925 / RQ-24</strain>
    </source>
</reference>
<keyword evidence="14" id="KW-1185">Reference proteome</keyword>
<keyword evidence="10" id="KW-0963">Cytoplasm</keyword>
<dbReference type="SUPFAM" id="SSF52317">
    <property type="entry name" value="Class I glutamine amidotransferase-like"/>
    <property type="match status" value="1"/>
</dbReference>
<keyword evidence="5 10" id="KW-0315">Glutamine amidotransferase</keyword>
<dbReference type="Pfam" id="PF00117">
    <property type="entry name" value="GATase"/>
    <property type="match status" value="1"/>
</dbReference>
<evidence type="ECO:0000256" key="8">
    <source>
        <dbReference type="ARBA" id="ARBA00047838"/>
    </source>
</evidence>
<evidence type="ECO:0000256" key="2">
    <source>
        <dbReference type="ARBA" id="ARBA00011152"/>
    </source>
</evidence>
<dbReference type="GO" id="GO:0016829">
    <property type="term" value="F:lyase activity"/>
    <property type="evidence" value="ECO:0007669"/>
    <property type="project" value="UniProtKB-KW"/>
</dbReference>
<dbReference type="PROSITE" id="PS51273">
    <property type="entry name" value="GATASE_TYPE_1"/>
    <property type="match status" value="1"/>
</dbReference>
<evidence type="ECO:0000256" key="10">
    <source>
        <dbReference type="HAMAP-Rule" id="MF_00278"/>
    </source>
</evidence>
<feature type="active site" evidence="10 11">
    <location>
        <position position="190"/>
    </location>
</feature>
<comment type="subcellular location">
    <subcellularLocation>
        <location evidence="10">Cytoplasm</location>
    </subcellularLocation>
</comment>
<dbReference type="EMBL" id="CP002049">
    <property type="protein sequence ID" value="ADI13574.1"/>
    <property type="molecule type" value="Genomic_DNA"/>
</dbReference>
<evidence type="ECO:0000313" key="14">
    <source>
        <dbReference type="Proteomes" id="UP000000379"/>
    </source>
</evidence>
<dbReference type="GO" id="GO:0004359">
    <property type="term" value="F:glutaminase activity"/>
    <property type="evidence" value="ECO:0007669"/>
    <property type="project" value="UniProtKB-EC"/>
</dbReference>
<dbReference type="STRING" id="649638.Trad_0437"/>
<name>D7CS42_TRURR</name>
<dbReference type="PANTHER" id="PTHR42701:SF1">
    <property type="entry name" value="IMIDAZOLE GLYCEROL PHOSPHATE SYNTHASE SUBUNIT HISH"/>
    <property type="match status" value="1"/>
</dbReference>
<keyword evidence="6 10" id="KW-0368">Histidine biosynthesis</keyword>
<reference evidence="13 14" key="2">
    <citation type="journal article" date="2011" name="Stand. Genomic Sci.">
        <title>Complete genome sequence of Truepera radiovictrix type strain (RQ-24).</title>
        <authorList>
            <person name="Ivanova N."/>
            <person name="Rohde C."/>
            <person name="Munk C."/>
            <person name="Nolan M."/>
            <person name="Lucas S."/>
            <person name="Del Rio T.G."/>
            <person name="Tice H."/>
            <person name="Deshpande S."/>
            <person name="Cheng J.F."/>
            <person name="Tapia R."/>
            <person name="Han C."/>
            <person name="Goodwin L."/>
            <person name="Pitluck S."/>
            <person name="Liolios K."/>
            <person name="Mavromatis K."/>
            <person name="Mikhailova N."/>
            <person name="Pati A."/>
            <person name="Chen A."/>
            <person name="Palaniappan K."/>
            <person name="Land M."/>
            <person name="Hauser L."/>
            <person name="Chang Y.J."/>
            <person name="Jeffries C.D."/>
            <person name="Brambilla E."/>
            <person name="Rohde M."/>
            <person name="Goker M."/>
            <person name="Tindall B.J."/>
            <person name="Woyke T."/>
            <person name="Bristow J."/>
            <person name="Eisen J.A."/>
            <person name="Markowitz V."/>
            <person name="Hugenholtz P."/>
            <person name="Kyrpides N.C."/>
            <person name="Klenk H.P."/>
            <person name="Lapidus A."/>
        </authorList>
    </citation>
    <scope>NUCLEOTIDE SEQUENCE [LARGE SCALE GENOMIC DNA]</scope>
    <source>
        <strain evidence="14">DSM 17093 / CIP 108686 / LMG 22925 / RQ-24</strain>
    </source>
</reference>
<evidence type="ECO:0000256" key="9">
    <source>
        <dbReference type="ARBA" id="ARBA00049534"/>
    </source>
</evidence>
<dbReference type="EC" id="3.5.1.2" evidence="10"/>
<dbReference type="Gene3D" id="3.40.50.880">
    <property type="match status" value="1"/>
</dbReference>
<dbReference type="GO" id="GO:0000105">
    <property type="term" value="P:L-histidine biosynthetic process"/>
    <property type="evidence" value="ECO:0007669"/>
    <property type="project" value="UniProtKB-UniRule"/>
</dbReference>
<evidence type="ECO:0000256" key="11">
    <source>
        <dbReference type="PIRSR" id="PIRSR000495-1"/>
    </source>
</evidence>
<dbReference type="CDD" id="cd01748">
    <property type="entry name" value="GATase1_IGP_Synthase"/>
    <property type="match status" value="1"/>
</dbReference>
<dbReference type="GO" id="GO:0000107">
    <property type="term" value="F:imidazoleglycerol-phosphate synthase activity"/>
    <property type="evidence" value="ECO:0007669"/>
    <property type="project" value="UniProtKB-UniRule"/>
</dbReference>
<dbReference type="UniPathway" id="UPA00031">
    <property type="reaction ID" value="UER00010"/>
</dbReference>
<evidence type="ECO:0000256" key="4">
    <source>
        <dbReference type="ARBA" id="ARBA00022801"/>
    </source>
</evidence>
<dbReference type="HAMAP" id="MF_00278">
    <property type="entry name" value="HisH"/>
    <property type="match status" value="1"/>
</dbReference>
<keyword evidence="7 10" id="KW-0456">Lyase</keyword>
<gene>
    <name evidence="10" type="primary">hisH</name>
    <name evidence="13" type="ordered locus">Trad_0437</name>
</gene>
<protein>
    <recommendedName>
        <fullName evidence="10">Imidazole glycerol phosphate synthase subunit HisH</fullName>
        <ecNumber evidence="10">4.3.2.10</ecNumber>
    </recommendedName>
    <alternativeName>
        <fullName evidence="10">IGP synthase glutaminase subunit</fullName>
        <ecNumber evidence="10">3.5.1.2</ecNumber>
    </alternativeName>
    <alternativeName>
        <fullName evidence="10">IGP synthase subunit HisH</fullName>
    </alternativeName>
    <alternativeName>
        <fullName evidence="10">ImGP synthase subunit HisH</fullName>
        <shortName evidence="10">IGPS subunit HisH</shortName>
    </alternativeName>
</protein>
<dbReference type="InterPro" id="IPR029062">
    <property type="entry name" value="Class_I_gatase-like"/>
</dbReference>
<dbReference type="HOGENOM" id="CLU_071837_2_2_0"/>
<comment type="subunit">
    <text evidence="2 10">Heterodimer of HisH and HisF.</text>
</comment>
<evidence type="ECO:0000256" key="6">
    <source>
        <dbReference type="ARBA" id="ARBA00023102"/>
    </source>
</evidence>
<sequence length="217" mass="23076">MLRLALIDYGAGNLHSVHKALAHAGATSSVPVAVEITSDPEVAARADALVLPGQGHFRQVMEAFLASGFEPVVRRHLGAERPFLGICVGLQLLMRTSEEAPGVPGLGVLAGDVRRFPKGVSVPQMGWNQITKEGDPPLLASVPDGAFVYFANSYYVAFDDPSVPGARTHYGGVSFKSAVSHAHLHATQFHPEKSQEVGIRVLRNFCALAARAHRGAP</sequence>
<dbReference type="PANTHER" id="PTHR42701">
    <property type="entry name" value="IMIDAZOLE GLYCEROL PHOSPHATE SYNTHASE SUBUNIT HISH"/>
    <property type="match status" value="1"/>
</dbReference>